<reference evidence="1 2" key="1">
    <citation type="submission" date="2017-09" db="EMBL/GenBank/DDBJ databases">
        <title>Depth-based differentiation of microbial function through sediment-hosted aquifers and enrichment of novel symbionts in the deep terrestrial subsurface.</title>
        <authorList>
            <person name="Probst A.J."/>
            <person name="Ladd B."/>
            <person name="Jarett J.K."/>
            <person name="Geller-Mcgrath D.E."/>
            <person name="Sieber C.M."/>
            <person name="Emerson J.B."/>
            <person name="Anantharaman K."/>
            <person name="Thomas B.C."/>
            <person name="Malmstrom R."/>
            <person name="Stieglmeier M."/>
            <person name="Klingl A."/>
            <person name="Woyke T."/>
            <person name="Ryan C.M."/>
            <person name="Banfield J.F."/>
        </authorList>
    </citation>
    <scope>NUCLEOTIDE SEQUENCE [LARGE SCALE GENOMIC DNA]</scope>
    <source>
        <strain evidence="1">CG23_combo_of_CG06-09_8_20_14_all_41_10</strain>
    </source>
</reference>
<evidence type="ECO:0000313" key="1">
    <source>
        <dbReference type="EMBL" id="PIP34827.1"/>
    </source>
</evidence>
<dbReference type="Proteomes" id="UP000231408">
    <property type="component" value="Unassembled WGS sequence"/>
</dbReference>
<evidence type="ECO:0000313" key="2">
    <source>
        <dbReference type="Proteomes" id="UP000231408"/>
    </source>
</evidence>
<organism evidence="1 2">
    <name type="scientific">Candidatus Falkowbacteria bacterium CG23_combo_of_CG06-09_8_20_14_all_41_10</name>
    <dbReference type="NCBI Taxonomy" id="1974571"/>
    <lineage>
        <taxon>Bacteria</taxon>
        <taxon>Candidatus Falkowiibacteriota</taxon>
    </lineage>
</organism>
<dbReference type="Pfam" id="PF13707">
    <property type="entry name" value="RloB"/>
    <property type="match status" value="1"/>
</dbReference>
<comment type="caution">
    <text evidence="1">The sequence shown here is derived from an EMBL/GenBank/DDBJ whole genome shotgun (WGS) entry which is preliminary data.</text>
</comment>
<proteinExistence type="predicted"/>
<sequence>MDKNLYFKRTSDKTRFYNKAILIVCEGTETEPNYFNSFRVKSAKVIAKGVARNTIGLVEYAKEIYDEAKYQKEIFDEVWCVFDKDNFSIKDFNDAIAKAKKYKNFKVAYSNESFELWFLLHFCYQNTAVPRSDYLSRLGDYLEKLYGGRYDKNDRSIYEKLLPYQEVAIRNAKKLLDSYSNTDPFNNSPSTTVHLLVEELNKYKGCVN</sequence>
<name>A0A2G9ZNR4_9BACT</name>
<gene>
    <name evidence="1" type="ORF">COX21_00805</name>
</gene>
<accession>A0A2G9ZNR4</accession>
<protein>
    <submittedName>
        <fullName evidence="1">Abortive phage infection protein</fullName>
    </submittedName>
</protein>
<dbReference type="EMBL" id="PCSE01000026">
    <property type="protein sequence ID" value="PIP34827.1"/>
    <property type="molecule type" value="Genomic_DNA"/>
</dbReference>
<dbReference type="AlphaFoldDB" id="A0A2G9ZNR4"/>
<dbReference type="InterPro" id="IPR025591">
    <property type="entry name" value="RloB"/>
</dbReference>